<dbReference type="AlphaFoldDB" id="A0A316AKK2"/>
<feature type="signal peptide" evidence="7">
    <location>
        <begin position="1"/>
        <end position="25"/>
    </location>
</feature>
<proteinExistence type="inferred from homology"/>
<dbReference type="Pfam" id="PF00884">
    <property type="entry name" value="Sulfatase"/>
    <property type="match status" value="1"/>
</dbReference>
<reference evidence="9 10" key="1">
    <citation type="submission" date="2018-03" db="EMBL/GenBank/DDBJ databases">
        <title>Genomic Encyclopedia of Archaeal and Bacterial Type Strains, Phase II (KMG-II): from individual species to whole genera.</title>
        <authorList>
            <person name="Goeker M."/>
        </authorList>
    </citation>
    <scope>NUCLEOTIDE SEQUENCE [LARGE SCALE GENOMIC DNA]</scope>
    <source>
        <strain evidence="9 10">DSM 100346</strain>
    </source>
</reference>
<organism evidence="9 10">
    <name type="scientific">Dyadobacter jejuensis</name>
    <dbReference type="NCBI Taxonomy" id="1082580"/>
    <lineage>
        <taxon>Bacteria</taxon>
        <taxon>Pseudomonadati</taxon>
        <taxon>Bacteroidota</taxon>
        <taxon>Cytophagia</taxon>
        <taxon>Cytophagales</taxon>
        <taxon>Spirosomataceae</taxon>
        <taxon>Dyadobacter</taxon>
    </lineage>
</organism>
<accession>A0A316AKK2</accession>
<name>A0A316AKK2_9BACT</name>
<dbReference type="PANTHER" id="PTHR42693:SF42">
    <property type="entry name" value="ARYLSULFATASE G"/>
    <property type="match status" value="1"/>
</dbReference>
<dbReference type="SUPFAM" id="SSF53649">
    <property type="entry name" value="Alkaline phosphatase-like"/>
    <property type="match status" value="1"/>
</dbReference>
<evidence type="ECO:0000256" key="7">
    <source>
        <dbReference type="SAM" id="SignalP"/>
    </source>
</evidence>
<dbReference type="InterPro" id="IPR000917">
    <property type="entry name" value="Sulfatase_N"/>
</dbReference>
<comment type="similarity">
    <text evidence="2">Belongs to the sulfatase family.</text>
</comment>
<dbReference type="Proteomes" id="UP000245880">
    <property type="component" value="Unassembled WGS sequence"/>
</dbReference>
<dbReference type="CDD" id="cd16155">
    <property type="entry name" value="sulfatase_like"/>
    <property type="match status" value="1"/>
</dbReference>
<evidence type="ECO:0000313" key="9">
    <source>
        <dbReference type="EMBL" id="PWJ57898.1"/>
    </source>
</evidence>
<keyword evidence="4 7" id="KW-0732">Signal</keyword>
<dbReference type="Gene3D" id="3.40.720.10">
    <property type="entry name" value="Alkaline Phosphatase, subunit A"/>
    <property type="match status" value="1"/>
</dbReference>
<evidence type="ECO:0000256" key="6">
    <source>
        <dbReference type="ARBA" id="ARBA00022837"/>
    </source>
</evidence>
<sequence length="486" mass="55466">MNYKKTMILRWVVALSFLTGTLAMAAEQGDQPKKGKPNIIFIFTDDQRYNTIHALGGSQVITPHLDGLVNNGTTFTHAYNMGAWGGAVCVTSRAMLITGMSVWDVQEEEKDYSSLLGKKGFWPQQMKLAGYDTYMTGKWHIKQNPKDIFDRVEHVRPGMPNQTPQGYNRPLSPADTTWQPWDQQYEGFWKGGTHWTQVVADDAVGYIDQASKKDEPFFMYLAFNSPHDPRQAPKRWVDRYPVQDIELPTSYLDEYPFKEEMGAGKGLRDEKLAPFPRTPYSVKKNIQEYYASISYTDEQIGRILEALKKSGKMDNTYIFFTADHGLAVGHHGLMGKQSMFDHSMRPPLIVAGPDIPKGEKRSQDVYLQDIMASAYELAGIKKPEHVYFNSLLPMVKDKNKPSSYKSIYGCYTMEQRMVRTPKYKMIVYPKANKILLFDMVKDPEELHDIAGDPANKAILKSMKAKLIQQQKEMNDKLDLTAYLSKI</sequence>
<dbReference type="PANTHER" id="PTHR42693">
    <property type="entry name" value="ARYLSULFATASE FAMILY MEMBER"/>
    <property type="match status" value="1"/>
</dbReference>
<dbReference type="GO" id="GO:0004065">
    <property type="term" value="F:arylsulfatase activity"/>
    <property type="evidence" value="ECO:0007669"/>
    <property type="project" value="TreeGrafter"/>
</dbReference>
<keyword evidence="10" id="KW-1185">Reference proteome</keyword>
<evidence type="ECO:0000256" key="5">
    <source>
        <dbReference type="ARBA" id="ARBA00022801"/>
    </source>
</evidence>
<evidence type="ECO:0000256" key="1">
    <source>
        <dbReference type="ARBA" id="ARBA00001913"/>
    </source>
</evidence>
<keyword evidence="5" id="KW-0378">Hydrolase</keyword>
<dbReference type="InterPro" id="IPR017850">
    <property type="entry name" value="Alkaline_phosphatase_core_sf"/>
</dbReference>
<protein>
    <submittedName>
        <fullName evidence="9">Arylsulfatase A-like enzyme</fullName>
    </submittedName>
</protein>
<feature type="domain" description="Sulfatase N-terminal" evidence="8">
    <location>
        <begin position="37"/>
        <end position="380"/>
    </location>
</feature>
<dbReference type="InterPro" id="IPR050738">
    <property type="entry name" value="Sulfatase"/>
</dbReference>
<evidence type="ECO:0000256" key="4">
    <source>
        <dbReference type="ARBA" id="ARBA00022729"/>
    </source>
</evidence>
<evidence type="ECO:0000256" key="3">
    <source>
        <dbReference type="ARBA" id="ARBA00022723"/>
    </source>
</evidence>
<gene>
    <name evidence="9" type="ORF">CLV98_10578</name>
</gene>
<dbReference type="EMBL" id="QGDT01000005">
    <property type="protein sequence ID" value="PWJ57898.1"/>
    <property type="molecule type" value="Genomic_DNA"/>
</dbReference>
<evidence type="ECO:0000256" key="2">
    <source>
        <dbReference type="ARBA" id="ARBA00008779"/>
    </source>
</evidence>
<evidence type="ECO:0000259" key="8">
    <source>
        <dbReference type="Pfam" id="PF00884"/>
    </source>
</evidence>
<comment type="caution">
    <text evidence="9">The sequence shown here is derived from an EMBL/GenBank/DDBJ whole genome shotgun (WGS) entry which is preliminary data.</text>
</comment>
<comment type="cofactor">
    <cofactor evidence="1">
        <name>Ca(2+)</name>
        <dbReference type="ChEBI" id="CHEBI:29108"/>
    </cofactor>
</comment>
<keyword evidence="6" id="KW-0106">Calcium</keyword>
<evidence type="ECO:0000313" key="10">
    <source>
        <dbReference type="Proteomes" id="UP000245880"/>
    </source>
</evidence>
<dbReference type="RefSeq" id="WP_229203332.1">
    <property type="nucleotide sequence ID" value="NZ_QGDT01000005.1"/>
</dbReference>
<dbReference type="GO" id="GO:0046872">
    <property type="term" value="F:metal ion binding"/>
    <property type="evidence" value="ECO:0007669"/>
    <property type="project" value="UniProtKB-KW"/>
</dbReference>
<feature type="chain" id="PRO_5016373958" evidence="7">
    <location>
        <begin position="26"/>
        <end position="486"/>
    </location>
</feature>
<keyword evidence="3" id="KW-0479">Metal-binding</keyword>